<dbReference type="InterPro" id="IPR011991">
    <property type="entry name" value="ArsR-like_HTH"/>
</dbReference>
<evidence type="ECO:0000256" key="3">
    <source>
        <dbReference type="ARBA" id="ARBA00023163"/>
    </source>
</evidence>
<gene>
    <name evidence="5" type="ORF">E3A20_20900</name>
</gene>
<accession>A0A5C6M439</accession>
<dbReference type="GO" id="GO:0003700">
    <property type="term" value="F:DNA-binding transcription factor activity"/>
    <property type="evidence" value="ECO:0007669"/>
    <property type="project" value="InterPro"/>
</dbReference>
<evidence type="ECO:0000256" key="1">
    <source>
        <dbReference type="ARBA" id="ARBA00023015"/>
    </source>
</evidence>
<keyword evidence="6" id="KW-1185">Reference proteome</keyword>
<dbReference type="PANTHER" id="PTHR33154">
    <property type="entry name" value="TRANSCRIPTIONAL REGULATOR, ARSR FAMILY"/>
    <property type="match status" value="1"/>
</dbReference>
<evidence type="ECO:0000313" key="5">
    <source>
        <dbReference type="EMBL" id="TWW08782.1"/>
    </source>
</evidence>
<dbReference type="Proteomes" id="UP000321083">
    <property type="component" value="Unassembled WGS sequence"/>
</dbReference>
<dbReference type="PRINTS" id="PR00778">
    <property type="entry name" value="HTHARSR"/>
</dbReference>
<keyword evidence="3" id="KW-0804">Transcription</keyword>
<dbReference type="InterPro" id="IPR051081">
    <property type="entry name" value="HTH_MetalResp_TranReg"/>
</dbReference>
<dbReference type="InterPro" id="IPR036388">
    <property type="entry name" value="WH-like_DNA-bd_sf"/>
</dbReference>
<reference evidence="5 6" key="1">
    <citation type="submission" date="2019-08" db="EMBL/GenBank/DDBJ databases">
        <title>100 year-old enigma solved: identification of Planctomyces bekefii, the type genus and species of the phylum Planctomycetes.</title>
        <authorList>
            <person name="Svetlana D.N."/>
            <person name="Overmann J."/>
        </authorList>
    </citation>
    <scope>NUCLEOTIDE SEQUENCE [LARGE SCALE GENOMIC DNA]</scope>
    <source>
        <strain evidence="5">Phe10_nw2017</strain>
    </source>
</reference>
<keyword evidence="2" id="KW-0238">DNA-binding</keyword>
<dbReference type="InterPro" id="IPR036390">
    <property type="entry name" value="WH_DNA-bd_sf"/>
</dbReference>
<evidence type="ECO:0000259" key="4">
    <source>
        <dbReference type="PROSITE" id="PS50987"/>
    </source>
</evidence>
<evidence type="ECO:0000313" key="6">
    <source>
        <dbReference type="Proteomes" id="UP000321083"/>
    </source>
</evidence>
<feature type="domain" description="HTH arsR-type" evidence="4">
    <location>
        <begin position="9"/>
        <end position="111"/>
    </location>
</feature>
<evidence type="ECO:0000256" key="2">
    <source>
        <dbReference type="ARBA" id="ARBA00023125"/>
    </source>
</evidence>
<protein>
    <submittedName>
        <fullName evidence="5">Transcriptional regulator</fullName>
    </submittedName>
</protein>
<dbReference type="Gene3D" id="1.10.10.10">
    <property type="entry name" value="Winged helix-like DNA-binding domain superfamily/Winged helix DNA-binding domain"/>
    <property type="match status" value="1"/>
</dbReference>
<reference evidence="5 6" key="2">
    <citation type="submission" date="2019-08" db="EMBL/GenBank/DDBJ databases">
        <authorList>
            <person name="Henke P."/>
        </authorList>
    </citation>
    <scope>NUCLEOTIDE SEQUENCE [LARGE SCALE GENOMIC DNA]</scope>
    <source>
        <strain evidence="5">Phe10_nw2017</strain>
    </source>
</reference>
<sequence>PQWRFLVAQEVFDANFCAERLKALGDPHRLKIVNVLRYGELTVGDIAELLEAEVVTVSHHLKIMKYANLVEVRREGRFMYYRLHEDLQCTKGKGTRFLDLGCCRLEVPDPK</sequence>
<dbReference type="NCBIfam" id="NF033788">
    <property type="entry name" value="HTH_metalloreg"/>
    <property type="match status" value="1"/>
</dbReference>
<dbReference type="InterPro" id="IPR001845">
    <property type="entry name" value="HTH_ArsR_DNA-bd_dom"/>
</dbReference>
<dbReference type="AlphaFoldDB" id="A0A5C6M439"/>
<feature type="non-terminal residue" evidence="5">
    <location>
        <position position="1"/>
    </location>
</feature>
<dbReference type="PROSITE" id="PS50987">
    <property type="entry name" value="HTH_ARSR_2"/>
    <property type="match status" value="1"/>
</dbReference>
<dbReference type="PANTHER" id="PTHR33154:SF33">
    <property type="entry name" value="TRANSCRIPTIONAL REPRESSOR SDPR"/>
    <property type="match status" value="1"/>
</dbReference>
<comment type="caution">
    <text evidence="5">The sequence shown here is derived from an EMBL/GenBank/DDBJ whole genome shotgun (WGS) entry which is preliminary data.</text>
</comment>
<dbReference type="Pfam" id="PF01022">
    <property type="entry name" value="HTH_5"/>
    <property type="match status" value="1"/>
</dbReference>
<proteinExistence type="predicted"/>
<keyword evidence="1" id="KW-0805">Transcription regulation</keyword>
<dbReference type="EMBL" id="SRHE01000506">
    <property type="protein sequence ID" value="TWW08782.1"/>
    <property type="molecule type" value="Genomic_DNA"/>
</dbReference>
<dbReference type="SMART" id="SM00418">
    <property type="entry name" value="HTH_ARSR"/>
    <property type="match status" value="1"/>
</dbReference>
<dbReference type="SUPFAM" id="SSF46785">
    <property type="entry name" value="Winged helix' DNA-binding domain"/>
    <property type="match status" value="1"/>
</dbReference>
<dbReference type="CDD" id="cd00090">
    <property type="entry name" value="HTH_ARSR"/>
    <property type="match status" value="1"/>
</dbReference>
<dbReference type="GO" id="GO:0003677">
    <property type="term" value="F:DNA binding"/>
    <property type="evidence" value="ECO:0007669"/>
    <property type="project" value="UniProtKB-KW"/>
</dbReference>
<organism evidence="5 6">
    <name type="scientific">Planctomyces bekefii</name>
    <dbReference type="NCBI Taxonomy" id="1653850"/>
    <lineage>
        <taxon>Bacteria</taxon>
        <taxon>Pseudomonadati</taxon>
        <taxon>Planctomycetota</taxon>
        <taxon>Planctomycetia</taxon>
        <taxon>Planctomycetales</taxon>
        <taxon>Planctomycetaceae</taxon>
        <taxon>Planctomyces</taxon>
    </lineage>
</organism>
<name>A0A5C6M439_9PLAN</name>